<comment type="cofactor">
    <cofactor evidence="2">
        <name>Mn(2+)</name>
        <dbReference type="ChEBI" id="CHEBI:29035"/>
    </cofactor>
</comment>
<dbReference type="AlphaFoldDB" id="A0AAN7KA70"/>
<name>A0AAN7KA70_TRANT</name>
<proteinExistence type="inferred from homology"/>
<keyword evidence="9" id="KW-0378">Hydrolase</keyword>
<keyword evidence="13" id="KW-1185">Reference proteome</keyword>
<dbReference type="InterPro" id="IPR015877">
    <property type="entry name" value="MAT1_centre"/>
</dbReference>
<evidence type="ECO:0000256" key="7">
    <source>
        <dbReference type="ARBA" id="ARBA00012964"/>
    </source>
</evidence>
<dbReference type="SUPFAM" id="SSF109604">
    <property type="entry name" value="HD-domain/PDEase-like"/>
    <property type="match status" value="1"/>
</dbReference>
<evidence type="ECO:0000256" key="3">
    <source>
        <dbReference type="ARBA" id="ARBA00001941"/>
    </source>
</evidence>
<protein>
    <recommendedName>
        <fullName evidence="7">5'-deoxynucleotidase</fullName>
        <ecNumber evidence="7">3.1.3.89</ecNumber>
    </recommendedName>
</protein>
<reference evidence="12 13" key="1">
    <citation type="journal article" date="2023" name="Hortic Res">
        <title>Pangenome of water caltrop reveals structural variations and asymmetric subgenome divergence after allopolyploidization.</title>
        <authorList>
            <person name="Zhang X."/>
            <person name="Chen Y."/>
            <person name="Wang L."/>
            <person name="Yuan Y."/>
            <person name="Fang M."/>
            <person name="Shi L."/>
            <person name="Lu R."/>
            <person name="Comes H.P."/>
            <person name="Ma Y."/>
            <person name="Chen Y."/>
            <person name="Huang G."/>
            <person name="Zhou Y."/>
            <person name="Zheng Z."/>
            <person name="Qiu Y."/>
        </authorList>
    </citation>
    <scope>NUCLEOTIDE SEQUENCE [LARGE SCALE GENOMIC DNA]</scope>
    <source>
        <strain evidence="12">F231</strain>
    </source>
</reference>
<dbReference type="Gene3D" id="1.10.3210.10">
    <property type="entry name" value="Hypothetical protein af1432"/>
    <property type="match status" value="1"/>
</dbReference>
<dbReference type="PANTHER" id="PTHR11845">
    <property type="entry name" value="5'-DEOXYNUCLEOTIDASE HDDC2"/>
    <property type="match status" value="1"/>
</dbReference>
<feature type="domain" description="HD" evidence="11">
    <location>
        <begin position="108"/>
        <end position="212"/>
    </location>
</feature>
<evidence type="ECO:0000256" key="9">
    <source>
        <dbReference type="ARBA" id="ARBA00022801"/>
    </source>
</evidence>
<dbReference type="EC" id="3.1.3.89" evidence="7"/>
<organism evidence="12 13">
    <name type="scientific">Trapa natans</name>
    <name type="common">Water chestnut</name>
    <dbReference type="NCBI Taxonomy" id="22666"/>
    <lineage>
        <taxon>Eukaryota</taxon>
        <taxon>Viridiplantae</taxon>
        <taxon>Streptophyta</taxon>
        <taxon>Embryophyta</taxon>
        <taxon>Tracheophyta</taxon>
        <taxon>Spermatophyta</taxon>
        <taxon>Magnoliopsida</taxon>
        <taxon>eudicotyledons</taxon>
        <taxon>Gunneridae</taxon>
        <taxon>Pentapetalae</taxon>
        <taxon>rosids</taxon>
        <taxon>malvids</taxon>
        <taxon>Myrtales</taxon>
        <taxon>Lythraceae</taxon>
        <taxon>Trapa</taxon>
    </lineage>
</organism>
<evidence type="ECO:0000256" key="4">
    <source>
        <dbReference type="ARBA" id="ARBA00004074"/>
    </source>
</evidence>
<accession>A0AAN7KA70</accession>
<keyword evidence="8" id="KW-0479">Metal-binding</keyword>
<evidence type="ECO:0000256" key="2">
    <source>
        <dbReference type="ARBA" id="ARBA00001936"/>
    </source>
</evidence>
<evidence type="ECO:0000313" key="12">
    <source>
        <dbReference type="EMBL" id="KAK4764983.1"/>
    </source>
</evidence>
<dbReference type="Pfam" id="PF06391">
    <property type="entry name" value="MAT1"/>
    <property type="match status" value="1"/>
</dbReference>
<evidence type="ECO:0000256" key="6">
    <source>
        <dbReference type="ARBA" id="ARBA00011738"/>
    </source>
</evidence>
<dbReference type="InterPro" id="IPR003607">
    <property type="entry name" value="HD/PDEase_dom"/>
</dbReference>
<gene>
    <name evidence="12" type="ORF">SAY86_026073</name>
</gene>
<dbReference type="Proteomes" id="UP001346149">
    <property type="component" value="Unassembled WGS sequence"/>
</dbReference>
<dbReference type="FunFam" id="1.10.3210.10:FF:000016">
    <property type="entry name" value="HD domain-containing protein 2"/>
    <property type="match status" value="1"/>
</dbReference>
<dbReference type="GO" id="GO:0046872">
    <property type="term" value="F:metal ion binding"/>
    <property type="evidence" value="ECO:0007669"/>
    <property type="project" value="UniProtKB-KW"/>
</dbReference>
<dbReference type="EMBL" id="JAXQNO010000023">
    <property type="protein sequence ID" value="KAK4764983.1"/>
    <property type="molecule type" value="Genomic_DNA"/>
</dbReference>
<evidence type="ECO:0000256" key="5">
    <source>
        <dbReference type="ARBA" id="ARBA00009999"/>
    </source>
</evidence>
<dbReference type="InterPro" id="IPR039356">
    <property type="entry name" value="YfbR/HDDC2"/>
</dbReference>
<evidence type="ECO:0000259" key="11">
    <source>
        <dbReference type="PROSITE" id="PS51831"/>
    </source>
</evidence>
<evidence type="ECO:0000313" key="13">
    <source>
        <dbReference type="Proteomes" id="UP001346149"/>
    </source>
</evidence>
<feature type="compositionally biased region" description="Low complexity" evidence="10">
    <location>
        <begin position="42"/>
        <end position="52"/>
    </location>
</feature>
<comment type="function">
    <text evidence="4">Catalyzes the dephosphorylation of the nucleoside 5'-monophosphates deoxyadenosine monophosphate (dAMP), deoxycytidine monophosphate (dCMP), deoxyguanosine monophosphate (dGMP) and deoxythymidine monophosphate (dTMP).</text>
</comment>
<comment type="subunit">
    <text evidence="6">Homodimer.</text>
</comment>
<evidence type="ECO:0000256" key="10">
    <source>
        <dbReference type="SAM" id="MobiDB-lite"/>
    </source>
</evidence>
<comment type="caution">
    <text evidence="12">The sequence shown here is derived from an EMBL/GenBank/DDBJ whole genome shotgun (WGS) entry which is preliminary data.</text>
</comment>
<feature type="region of interest" description="Disordered" evidence="10">
    <location>
        <begin position="42"/>
        <end position="74"/>
    </location>
</feature>
<comment type="similarity">
    <text evidence="5">Belongs to the HDDC2 family.</text>
</comment>
<dbReference type="GO" id="GO:0002953">
    <property type="term" value="F:5'-deoxynucleotidase activity"/>
    <property type="evidence" value="ECO:0007669"/>
    <property type="project" value="UniProtKB-EC"/>
</dbReference>
<dbReference type="PROSITE" id="PS51831">
    <property type="entry name" value="HD"/>
    <property type="match status" value="1"/>
</dbReference>
<comment type="catalytic activity">
    <reaction evidence="1">
        <text>a 2'-deoxyribonucleoside 5'-phosphate + H2O = a 2'-deoxyribonucleoside + phosphate</text>
        <dbReference type="Rhea" id="RHEA:36167"/>
        <dbReference type="ChEBI" id="CHEBI:15377"/>
        <dbReference type="ChEBI" id="CHEBI:18274"/>
        <dbReference type="ChEBI" id="CHEBI:43474"/>
        <dbReference type="ChEBI" id="CHEBI:65317"/>
        <dbReference type="EC" id="3.1.3.89"/>
    </reaction>
</comment>
<evidence type="ECO:0000256" key="1">
    <source>
        <dbReference type="ARBA" id="ARBA00001638"/>
    </source>
</evidence>
<dbReference type="GO" id="GO:0005737">
    <property type="term" value="C:cytoplasm"/>
    <property type="evidence" value="ECO:0007669"/>
    <property type="project" value="TreeGrafter"/>
</dbReference>
<dbReference type="InterPro" id="IPR006674">
    <property type="entry name" value="HD_domain"/>
</dbReference>
<comment type="cofactor">
    <cofactor evidence="3">
        <name>Co(2+)</name>
        <dbReference type="ChEBI" id="CHEBI:48828"/>
    </cofactor>
</comment>
<dbReference type="SMART" id="SM00471">
    <property type="entry name" value="HDc"/>
    <property type="match status" value="1"/>
</dbReference>
<sequence>MGSGSLALILCKSSPLAFIAPSLIPSIHLSCLRPAPRSSSLRMASSAAPPAAGGDAIDPQRNDNGTPSVPSSSSSAASAVDFLTLCHRLKTTKRAGWVKRDVKDPESISDHMYRMGIMALIASDMPGIDRDRCLKIALVHDIAEAIVGDITPSDGVPKLEKSRREREALDHMCKLLGGGARAEEIESLWMEYEENSTPEAKIVKDFDKVEMILQALEYETEQGKDLDEFFQSTAGKFQTDIGKAWAFEIASRRKKRFNKREEDFPSLREYNDYLEEVEEMTINLVEGVDVPLIEAKISKYQEENSEQIMINRARKAEELAAALAACKGQPVQNDTDGGANQASQDLNVGTQGQYAPTMAGGLPRPMGMGPQPVPLGPLPDMHAYDDVEMMKIRAERGSRAGGWTIEFTKKRALEEAFGSLWL</sequence>
<dbReference type="PANTHER" id="PTHR11845:SF13">
    <property type="entry name" value="5'-DEOXYNUCLEOTIDASE HDDC2"/>
    <property type="match status" value="1"/>
</dbReference>
<evidence type="ECO:0000256" key="8">
    <source>
        <dbReference type="ARBA" id="ARBA00022723"/>
    </source>
</evidence>
<dbReference type="Pfam" id="PF13023">
    <property type="entry name" value="HD_3"/>
    <property type="match status" value="1"/>
</dbReference>